<dbReference type="PANTHER" id="PTHR43877:SF2">
    <property type="entry name" value="AMINOALKYLPHOSPHONATE N-ACETYLTRANSFERASE-RELATED"/>
    <property type="match status" value="1"/>
</dbReference>
<name>A0AAE3B6P8_9RHOB</name>
<dbReference type="Pfam" id="PF00583">
    <property type="entry name" value="Acetyltransf_1"/>
    <property type="match status" value="1"/>
</dbReference>
<dbReference type="InterPro" id="IPR050832">
    <property type="entry name" value="Bact_Acetyltransf"/>
</dbReference>
<accession>A0AAE3B6P8</accession>
<feature type="domain" description="N-acetyltransferase" evidence="3">
    <location>
        <begin position="1"/>
        <end position="154"/>
    </location>
</feature>
<dbReference type="PROSITE" id="PS51186">
    <property type="entry name" value="GNAT"/>
    <property type="match status" value="1"/>
</dbReference>
<keyword evidence="5" id="KW-1185">Reference proteome</keyword>
<evidence type="ECO:0000313" key="4">
    <source>
        <dbReference type="EMBL" id="MBM1714507.1"/>
    </source>
</evidence>
<dbReference type="PANTHER" id="PTHR43877">
    <property type="entry name" value="AMINOALKYLPHOSPHONATE N-ACETYLTRANSFERASE-RELATED-RELATED"/>
    <property type="match status" value="1"/>
</dbReference>
<dbReference type="GO" id="GO:0016747">
    <property type="term" value="F:acyltransferase activity, transferring groups other than amino-acyl groups"/>
    <property type="evidence" value="ECO:0007669"/>
    <property type="project" value="InterPro"/>
</dbReference>
<proteinExistence type="predicted"/>
<dbReference type="AlphaFoldDB" id="A0AAE3B6P8"/>
<keyword evidence="2" id="KW-0012">Acyltransferase</keyword>
<dbReference type="Proteomes" id="UP000732193">
    <property type="component" value="Unassembled WGS sequence"/>
</dbReference>
<sequence length="157" mass="17229">MQFRAAEDGDTVALAHMWHKGWHEGHAAHVPTALVALRTVAEFEARTASHLAQTTVMEVDGQIAGFHMLEGDEIYQFYVGAGFRGTGAAKTLMRHAEAALAGRLAWLACAVGNARAARFYEKSGWEQAATFDYHVETASGPKTVSCWRYEKHLPPES</sequence>
<reference evidence="4 5" key="1">
    <citation type="submission" date="2021-01" db="EMBL/GenBank/DDBJ databases">
        <title>Diatom-associated Roseobacters Show Island Model of Population Structure.</title>
        <authorList>
            <person name="Qu L."/>
            <person name="Feng X."/>
            <person name="Chen Y."/>
            <person name="Li L."/>
            <person name="Wang X."/>
            <person name="Hu Z."/>
            <person name="Wang H."/>
            <person name="Luo H."/>
        </authorList>
    </citation>
    <scope>NUCLEOTIDE SEQUENCE [LARGE SCALE GENOMIC DNA]</scope>
    <source>
        <strain evidence="4 5">TR60-84</strain>
    </source>
</reference>
<gene>
    <name evidence="4" type="ORF">JQV55_13130</name>
</gene>
<organism evidence="4 5">
    <name type="scientific">Sulfitobacter geojensis</name>
    <dbReference type="NCBI Taxonomy" id="1342299"/>
    <lineage>
        <taxon>Bacteria</taxon>
        <taxon>Pseudomonadati</taxon>
        <taxon>Pseudomonadota</taxon>
        <taxon>Alphaproteobacteria</taxon>
        <taxon>Rhodobacterales</taxon>
        <taxon>Roseobacteraceae</taxon>
        <taxon>Sulfitobacter</taxon>
    </lineage>
</organism>
<keyword evidence="1" id="KW-0808">Transferase</keyword>
<dbReference type="CDD" id="cd04301">
    <property type="entry name" value="NAT_SF"/>
    <property type="match status" value="1"/>
</dbReference>
<evidence type="ECO:0000259" key="3">
    <source>
        <dbReference type="PROSITE" id="PS51186"/>
    </source>
</evidence>
<protein>
    <submittedName>
        <fullName evidence="4">GNAT family N-acetyltransferase</fullName>
    </submittedName>
</protein>
<evidence type="ECO:0000256" key="1">
    <source>
        <dbReference type="ARBA" id="ARBA00022679"/>
    </source>
</evidence>
<dbReference type="RefSeq" id="WP_203242604.1">
    <property type="nucleotide sequence ID" value="NZ_JAFBRH010000003.1"/>
</dbReference>
<dbReference type="SUPFAM" id="SSF55729">
    <property type="entry name" value="Acyl-CoA N-acyltransferases (Nat)"/>
    <property type="match status" value="1"/>
</dbReference>
<evidence type="ECO:0000256" key="2">
    <source>
        <dbReference type="ARBA" id="ARBA00023315"/>
    </source>
</evidence>
<evidence type="ECO:0000313" key="5">
    <source>
        <dbReference type="Proteomes" id="UP000732193"/>
    </source>
</evidence>
<dbReference type="EMBL" id="JAFBRM010000003">
    <property type="protein sequence ID" value="MBM1714507.1"/>
    <property type="molecule type" value="Genomic_DNA"/>
</dbReference>
<comment type="caution">
    <text evidence="4">The sequence shown here is derived from an EMBL/GenBank/DDBJ whole genome shotgun (WGS) entry which is preliminary data.</text>
</comment>
<dbReference type="InterPro" id="IPR000182">
    <property type="entry name" value="GNAT_dom"/>
</dbReference>
<dbReference type="Gene3D" id="3.40.630.30">
    <property type="match status" value="1"/>
</dbReference>
<dbReference type="InterPro" id="IPR016181">
    <property type="entry name" value="Acyl_CoA_acyltransferase"/>
</dbReference>